<keyword evidence="7" id="KW-1185">Reference proteome</keyword>
<evidence type="ECO:0000313" key="7">
    <source>
        <dbReference type="Proteomes" id="UP001652642"/>
    </source>
</evidence>
<organism evidence="7 8">
    <name type="scientific">Pogona vitticeps</name>
    <name type="common">central bearded dragon</name>
    <dbReference type="NCBI Taxonomy" id="103695"/>
    <lineage>
        <taxon>Eukaryota</taxon>
        <taxon>Metazoa</taxon>
        <taxon>Chordata</taxon>
        <taxon>Craniata</taxon>
        <taxon>Vertebrata</taxon>
        <taxon>Euteleostomi</taxon>
        <taxon>Lepidosauria</taxon>
        <taxon>Squamata</taxon>
        <taxon>Bifurcata</taxon>
        <taxon>Unidentata</taxon>
        <taxon>Episquamata</taxon>
        <taxon>Toxicofera</taxon>
        <taxon>Iguania</taxon>
        <taxon>Acrodonta</taxon>
        <taxon>Agamidae</taxon>
        <taxon>Amphibolurinae</taxon>
        <taxon>Pogona</taxon>
    </lineage>
</organism>
<gene>
    <name evidence="8" type="primary">LHFPL7</name>
</gene>
<reference evidence="8" key="1">
    <citation type="submission" date="2025-08" db="UniProtKB">
        <authorList>
            <consortium name="RefSeq"/>
        </authorList>
    </citation>
    <scope>IDENTIFICATION</scope>
</reference>
<feature type="transmembrane region" description="Helical" evidence="6">
    <location>
        <begin position="227"/>
        <end position="250"/>
    </location>
</feature>
<evidence type="ECO:0000256" key="3">
    <source>
        <dbReference type="ARBA" id="ARBA00022989"/>
    </source>
</evidence>
<keyword evidence="3 6" id="KW-1133">Transmembrane helix</keyword>
<evidence type="ECO:0000256" key="6">
    <source>
        <dbReference type="SAM" id="Phobius"/>
    </source>
</evidence>
<proteinExistence type="predicted"/>
<evidence type="ECO:0000256" key="4">
    <source>
        <dbReference type="ARBA" id="ARBA00023136"/>
    </source>
</evidence>
<dbReference type="GeneID" id="110087410"/>
<feature type="compositionally biased region" description="Low complexity" evidence="5">
    <location>
        <begin position="151"/>
        <end position="178"/>
    </location>
</feature>
<feature type="transmembrane region" description="Helical" evidence="6">
    <location>
        <begin position="366"/>
        <end position="387"/>
    </location>
</feature>
<dbReference type="PANTHER" id="PTHR12489:SF22">
    <property type="entry name" value="SI:DKEY-35M8.1"/>
    <property type="match status" value="1"/>
</dbReference>
<accession>A0ABM5ENI7</accession>
<comment type="subcellular location">
    <subcellularLocation>
        <location evidence="1">Membrane</location>
        <topology evidence="1">Multi-pass membrane protein</topology>
    </subcellularLocation>
</comment>
<feature type="transmembrane region" description="Helical" evidence="6">
    <location>
        <begin position="413"/>
        <end position="432"/>
    </location>
</feature>
<keyword evidence="2 6" id="KW-0812">Transmembrane</keyword>
<evidence type="ECO:0000313" key="8">
    <source>
        <dbReference type="RefSeq" id="XP_072834718.1"/>
    </source>
</evidence>
<dbReference type="InterPro" id="IPR019372">
    <property type="entry name" value="LHFPL"/>
</dbReference>
<feature type="compositionally biased region" description="Basic residues" evidence="5">
    <location>
        <begin position="80"/>
        <end position="103"/>
    </location>
</feature>
<protein>
    <submittedName>
        <fullName evidence="8">Uncharacterized protein LHFPL7 isoform X1</fullName>
    </submittedName>
</protein>
<feature type="compositionally biased region" description="Low complexity" evidence="5">
    <location>
        <begin position="52"/>
        <end position="67"/>
    </location>
</feature>
<feature type="transmembrane region" description="Helical" evidence="6">
    <location>
        <begin position="330"/>
        <end position="354"/>
    </location>
</feature>
<dbReference type="RefSeq" id="XP_072834718.1">
    <property type="nucleotide sequence ID" value="XM_072978617.1"/>
</dbReference>
<evidence type="ECO:0000256" key="1">
    <source>
        <dbReference type="ARBA" id="ARBA00004141"/>
    </source>
</evidence>
<dbReference type="PANTHER" id="PTHR12489">
    <property type="entry name" value="LIPOMA HMGIC FUSION PARTNER-LIKE PROTEIN"/>
    <property type="match status" value="1"/>
</dbReference>
<feature type="compositionally biased region" description="Pro residues" evidence="5">
    <location>
        <begin position="40"/>
        <end position="51"/>
    </location>
</feature>
<name>A0ABM5ENI7_9SAUR</name>
<dbReference type="Proteomes" id="UP001652642">
    <property type="component" value="Chromosome 7"/>
</dbReference>
<evidence type="ECO:0000256" key="5">
    <source>
        <dbReference type="SAM" id="MobiDB-lite"/>
    </source>
</evidence>
<sequence length="449" mass="46710">MGGRGAPASSHPGASLGMWVLGGVGEGGRRRRRRGMPVSLPSPPLSPPLPPSLASSSSSSTSSSSRGSPRDGERPGSGRRPPRKERKGRKEPWRRRQSRRRTCCGRDGRRGAEQSGTPPPSPEAGRTVPSPAASLFPPPPPRHVGRPAIHPAGGLPPSLLPCLPARLAPDPSRSVRPGSGPPGRARRAAGAQGPAGALPLRLRLPFPFLLLVLVLPSGPRMFSGVGCFWVLLSSCLVAVCSFSFLSPAWIVKEPRAGGGGGGAGGARRVAVTAGAGAGAAALGVPPGVQEVSFGLLWHCAETLQQRLPDCYAFGGLGRFSQMPSGSWQTSAVLCAGGCALLALSSLLAVVVLFLPSGQCERRACFLAGYIQMAAVFIMGFGLLVYPFGLGSATVRRYCEDASIYYAGDCQIGWGYMLAIVGVMLSVFLPFFAKYAPKEHSSPTPIPTIL</sequence>
<feature type="region of interest" description="Disordered" evidence="5">
    <location>
        <begin position="1"/>
        <end position="192"/>
    </location>
</feature>
<dbReference type="Pfam" id="PF10242">
    <property type="entry name" value="L_HMGIC_fpl"/>
    <property type="match status" value="1"/>
</dbReference>
<keyword evidence="4 6" id="KW-0472">Membrane</keyword>
<evidence type="ECO:0000256" key="2">
    <source>
        <dbReference type="ARBA" id="ARBA00022692"/>
    </source>
</evidence>